<evidence type="ECO:0000256" key="2">
    <source>
        <dbReference type="SAM" id="SignalP"/>
    </source>
</evidence>
<gene>
    <name evidence="5" type="ORF">F4U95_00310</name>
    <name evidence="4" type="ORF">F4U96_00310</name>
</gene>
<dbReference type="Proteomes" id="UP000326364">
    <property type="component" value="Unassembled WGS sequence"/>
</dbReference>
<keyword evidence="7" id="KW-1185">Reference proteome</keyword>
<evidence type="ECO:0000313" key="7">
    <source>
        <dbReference type="Proteomes" id="UP000326364"/>
    </source>
</evidence>
<dbReference type="Pfam" id="PF09587">
    <property type="entry name" value="PGA_cap"/>
    <property type="match status" value="1"/>
</dbReference>
<dbReference type="EMBL" id="VYQA01000001">
    <property type="protein sequence ID" value="KAA9033556.1"/>
    <property type="molecule type" value="Genomic_DNA"/>
</dbReference>
<dbReference type="Gene3D" id="3.60.21.10">
    <property type="match status" value="1"/>
</dbReference>
<comment type="similarity">
    <text evidence="1">Belongs to the CapA family.</text>
</comment>
<feature type="domain" description="Capsule synthesis protein CapA" evidence="3">
    <location>
        <begin position="54"/>
        <end position="354"/>
    </location>
</feature>
<sequence length="472" mass="49894">MSAIFSRRALRTLLCAGAAAILSAAPTVHAEEEESGGQLSTTTVHSTPIAGDFSFAAVGDLIYLRPMLATIEKQSPDMLRILRGADITFGNFETTALDLKTFKGSPQAESGGTWMLADPAVPADVAKMGIDIVGHANNHTTDWGVEGMAETLDLLDAAHLTHAGTGHNMTAARAPAYHDGPSGRVGLISATTSFTPMSPAADPLGKVPGRGGANAIRSTEIGLVSDADLATIARLAGTKPGTPVKMKGREYRATANPATPMKIEYDLNARDVAANLLSIRQAKQNGNFVVFSLHNHEPGNASQITANFAQPLAHQAIDAGADVYVGHGPHQLRGIEIYKGKPIFYSLGNFAMMNNSLDDLPADMYDQFGITPGTVTAPELLQARGAKEFGDPNLYETVIAVSQFRDGKLSEIRLHPIDLGVNVTGAGRGVPHIADAIVGARILERLQRLSQPYGTQITIERGVGVIRLNNAK</sequence>
<evidence type="ECO:0000259" key="3">
    <source>
        <dbReference type="SMART" id="SM00854"/>
    </source>
</evidence>
<accession>A0A5J5ICL9</accession>
<dbReference type="SUPFAM" id="SSF56300">
    <property type="entry name" value="Metallo-dependent phosphatases"/>
    <property type="match status" value="1"/>
</dbReference>
<dbReference type="PANTHER" id="PTHR33393:SF13">
    <property type="entry name" value="PGA BIOSYNTHESIS PROTEIN CAPA"/>
    <property type="match status" value="1"/>
</dbReference>
<feature type="signal peptide" evidence="2">
    <location>
        <begin position="1"/>
        <end position="30"/>
    </location>
</feature>
<feature type="chain" id="PRO_5023921708" evidence="2">
    <location>
        <begin position="31"/>
        <end position="472"/>
    </location>
</feature>
<dbReference type="AlphaFoldDB" id="A0A5J5ICL9"/>
<dbReference type="InterPro" id="IPR029052">
    <property type="entry name" value="Metallo-depent_PP-like"/>
</dbReference>
<evidence type="ECO:0000256" key="1">
    <source>
        <dbReference type="ARBA" id="ARBA00005662"/>
    </source>
</evidence>
<dbReference type="EMBL" id="VYQB01000001">
    <property type="protein sequence ID" value="KAA9021194.1"/>
    <property type="molecule type" value="Genomic_DNA"/>
</dbReference>
<dbReference type="PANTHER" id="PTHR33393">
    <property type="entry name" value="POLYGLUTAMINE SYNTHESIS ACCESSORY PROTEIN RV0574C-RELATED"/>
    <property type="match status" value="1"/>
</dbReference>
<dbReference type="RefSeq" id="WP_150424390.1">
    <property type="nucleotide sequence ID" value="NZ_VYQA01000001.1"/>
</dbReference>
<dbReference type="SMART" id="SM00854">
    <property type="entry name" value="PGA_cap"/>
    <property type="match status" value="1"/>
</dbReference>
<protein>
    <submittedName>
        <fullName evidence="5">CapA family protein</fullName>
    </submittedName>
</protein>
<name>A0A5J5ICL9_9SPHN</name>
<proteinExistence type="inferred from homology"/>
<evidence type="ECO:0000313" key="6">
    <source>
        <dbReference type="Proteomes" id="UP000325933"/>
    </source>
</evidence>
<keyword evidence="2" id="KW-0732">Signal</keyword>
<organism evidence="5 6">
    <name type="scientific">Sphingobium limneticum</name>
    <dbReference type="NCBI Taxonomy" id="1007511"/>
    <lineage>
        <taxon>Bacteria</taxon>
        <taxon>Pseudomonadati</taxon>
        <taxon>Pseudomonadota</taxon>
        <taxon>Alphaproteobacteria</taxon>
        <taxon>Sphingomonadales</taxon>
        <taxon>Sphingomonadaceae</taxon>
        <taxon>Sphingobium</taxon>
    </lineage>
</organism>
<comment type="caution">
    <text evidence="5">The sequence shown here is derived from an EMBL/GenBank/DDBJ whole genome shotgun (WGS) entry which is preliminary data.</text>
</comment>
<dbReference type="Proteomes" id="UP000325933">
    <property type="component" value="Unassembled WGS sequence"/>
</dbReference>
<evidence type="ECO:0000313" key="5">
    <source>
        <dbReference type="EMBL" id="KAA9033556.1"/>
    </source>
</evidence>
<dbReference type="InterPro" id="IPR052169">
    <property type="entry name" value="CW_Biosynth-Accessory"/>
</dbReference>
<dbReference type="InterPro" id="IPR019079">
    <property type="entry name" value="Capsule_synth_CapA"/>
</dbReference>
<reference evidence="6 7" key="1">
    <citation type="submission" date="2019-09" db="EMBL/GenBank/DDBJ databases">
        <authorList>
            <person name="Feng G."/>
        </authorList>
    </citation>
    <scope>NUCLEOTIDE SEQUENCE [LARGE SCALE GENOMIC DNA]</scope>
    <source>
        <strain evidence="5 6">KACC 19283</strain>
        <strain evidence="4 7">KACC 19284</strain>
    </source>
</reference>
<evidence type="ECO:0000313" key="4">
    <source>
        <dbReference type="EMBL" id="KAA9021194.1"/>
    </source>
</evidence>
<dbReference type="CDD" id="cd07381">
    <property type="entry name" value="MPP_CapA"/>
    <property type="match status" value="1"/>
</dbReference>